<feature type="domain" description="Tc1-like transposase DDE" evidence="1">
    <location>
        <begin position="157"/>
        <end position="279"/>
    </location>
</feature>
<evidence type="ECO:0000313" key="3">
    <source>
        <dbReference type="Proteomes" id="UP000316079"/>
    </source>
</evidence>
<dbReference type="GO" id="GO:0003676">
    <property type="term" value="F:nucleic acid binding"/>
    <property type="evidence" value="ECO:0007669"/>
    <property type="project" value="InterPro"/>
</dbReference>
<organism evidence="2 3">
    <name type="scientific">Danionella cerebrum</name>
    <dbReference type="NCBI Taxonomy" id="2873325"/>
    <lineage>
        <taxon>Eukaryota</taxon>
        <taxon>Metazoa</taxon>
        <taxon>Chordata</taxon>
        <taxon>Craniata</taxon>
        <taxon>Vertebrata</taxon>
        <taxon>Euteleostomi</taxon>
        <taxon>Actinopterygii</taxon>
        <taxon>Neopterygii</taxon>
        <taxon>Teleostei</taxon>
        <taxon>Ostariophysi</taxon>
        <taxon>Cypriniformes</taxon>
        <taxon>Danionidae</taxon>
        <taxon>Danioninae</taxon>
        <taxon>Danionella</taxon>
    </lineage>
</organism>
<dbReference type="InterPro" id="IPR036397">
    <property type="entry name" value="RNaseH_sf"/>
</dbReference>
<dbReference type="AlphaFoldDB" id="A0A553P1A7"/>
<dbReference type="OrthoDB" id="6021633at2759"/>
<comment type="caution">
    <text evidence="2">The sequence shown here is derived from an EMBL/GenBank/DDBJ whole genome shotgun (WGS) entry which is preliminary data.</text>
</comment>
<protein>
    <recommendedName>
        <fullName evidence="1">Tc1-like transposase DDE domain-containing protein</fullName>
    </recommendedName>
</protein>
<name>A0A553P1A7_9TELE</name>
<dbReference type="InterPro" id="IPR038717">
    <property type="entry name" value="Tc1-like_DDE_dom"/>
</dbReference>
<sequence length="320" mass="37087">MSSPTTTSITPEMSDWIRALWIRGYSPWDIRTELLLSGVNVSVGTVRRQCGLGPLSPVLKNLREVLLNCGLLQDIHELLREEDMTVREFQRRLQSSLQVQDLAAIIRHIAVERWSSAGFLMFRIMSRIRERNQALRLSFAQHWLAVQDNFDDVIFSDKTTVVLPQTEDNVSLQVWVAISRQGVGALLVFEGYMDQQFYEENIIKRCLGPYVRNIYKIPHRFFQDNDPIHQRAHECIAEERINWVKTPAESPDFNPLKLAWRSMKEFVRLEAKPRNKEELLVALTTFWEDRVTQSDCNKYIDHLHQVLPAVIECNGGPTGL</sequence>
<evidence type="ECO:0000259" key="1">
    <source>
        <dbReference type="Pfam" id="PF13358"/>
    </source>
</evidence>
<dbReference type="Proteomes" id="UP000316079">
    <property type="component" value="Unassembled WGS sequence"/>
</dbReference>
<dbReference type="EMBL" id="SRMA01026751">
    <property type="protein sequence ID" value="TRY71461.1"/>
    <property type="molecule type" value="Genomic_DNA"/>
</dbReference>
<reference evidence="2 3" key="1">
    <citation type="journal article" date="2019" name="Sci. Data">
        <title>Hybrid genome assembly and annotation of Danionella translucida.</title>
        <authorList>
            <person name="Kadobianskyi M."/>
            <person name="Schulze L."/>
            <person name="Schuelke M."/>
            <person name="Judkewitz B."/>
        </authorList>
    </citation>
    <scope>NUCLEOTIDE SEQUENCE [LARGE SCALE GENOMIC DNA]</scope>
    <source>
        <strain evidence="2 3">Bolton</strain>
    </source>
</reference>
<accession>A0A553P1A7</accession>
<keyword evidence="3" id="KW-1185">Reference proteome</keyword>
<proteinExistence type="predicted"/>
<evidence type="ECO:0000313" key="2">
    <source>
        <dbReference type="EMBL" id="TRY71461.1"/>
    </source>
</evidence>
<dbReference type="STRING" id="623744.A0A553P1A7"/>
<dbReference type="Pfam" id="PF13358">
    <property type="entry name" value="DDE_3"/>
    <property type="match status" value="1"/>
</dbReference>
<dbReference type="Gene3D" id="3.30.420.10">
    <property type="entry name" value="Ribonuclease H-like superfamily/Ribonuclease H"/>
    <property type="match status" value="1"/>
</dbReference>
<gene>
    <name evidence="2" type="ORF">DNTS_011732</name>
</gene>